<dbReference type="Pfam" id="PF17892">
    <property type="entry name" value="Cadherin_5"/>
    <property type="match status" value="3"/>
</dbReference>
<dbReference type="GO" id="GO:0016539">
    <property type="term" value="P:intein-mediated protein splicing"/>
    <property type="evidence" value="ECO:0007669"/>
    <property type="project" value="InterPro"/>
</dbReference>
<proteinExistence type="predicted"/>
<dbReference type="InterPro" id="IPR036844">
    <property type="entry name" value="Hint_dom_sf"/>
</dbReference>
<dbReference type="Gene3D" id="2.60.40.3440">
    <property type="match status" value="4"/>
</dbReference>
<comment type="caution">
    <text evidence="4">The sequence shown here is derived from an EMBL/GenBank/DDBJ whole genome shotgun (WGS) entry which is preliminary data.</text>
</comment>
<feature type="domain" description="Cadherin-like" evidence="3">
    <location>
        <begin position="1312"/>
        <end position="1402"/>
    </location>
</feature>
<feature type="domain" description="Cadherin-like" evidence="3">
    <location>
        <begin position="1217"/>
        <end position="1308"/>
    </location>
</feature>
<feature type="domain" description="Cadherin-like" evidence="3">
    <location>
        <begin position="1028"/>
        <end position="1119"/>
    </location>
</feature>
<dbReference type="SUPFAM" id="SSF51120">
    <property type="entry name" value="beta-Roll"/>
    <property type="match status" value="7"/>
</dbReference>
<organism evidence="4 5">
    <name type="scientific">Litoreibacter halocynthiae</name>
    <dbReference type="NCBI Taxonomy" id="1242689"/>
    <lineage>
        <taxon>Bacteria</taxon>
        <taxon>Pseudomonadati</taxon>
        <taxon>Pseudomonadota</taxon>
        <taxon>Alphaproteobacteria</taxon>
        <taxon>Rhodobacterales</taxon>
        <taxon>Roseobacteraceae</taxon>
        <taxon>Litoreibacter</taxon>
    </lineage>
</organism>
<evidence type="ECO:0000259" key="2">
    <source>
        <dbReference type="Pfam" id="PF13403"/>
    </source>
</evidence>
<dbReference type="InterPro" id="IPR018511">
    <property type="entry name" value="Hemolysin-typ_Ca-bd_CS"/>
</dbReference>
<accession>A0A4R7LNP9</accession>
<dbReference type="RefSeq" id="WP_134013308.1">
    <property type="nucleotide sequence ID" value="NZ_SOBH01000001.1"/>
</dbReference>
<feature type="region of interest" description="Disordered" evidence="1">
    <location>
        <begin position="1827"/>
        <end position="1850"/>
    </location>
</feature>
<dbReference type="Pfam" id="PF13403">
    <property type="entry name" value="Hint_2"/>
    <property type="match status" value="1"/>
</dbReference>
<dbReference type="InterPro" id="IPR028992">
    <property type="entry name" value="Hedgehog/Intein_dom"/>
</dbReference>
<evidence type="ECO:0000313" key="4">
    <source>
        <dbReference type="EMBL" id="TDT77678.1"/>
    </source>
</evidence>
<dbReference type="PROSITE" id="PS50817">
    <property type="entry name" value="INTEIN_N_TER"/>
    <property type="match status" value="1"/>
</dbReference>
<dbReference type="Proteomes" id="UP000294563">
    <property type="component" value="Unassembled WGS sequence"/>
</dbReference>
<keyword evidence="5" id="KW-1185">Reference proteome</keyword>
<dbReference type="InterPro" id="IPR011049">
    <property type="entry name" value="Serralysin-like_metalloprot_C"/>
</dbReference>
<evidence type="ECO:0000256" key="1">
    <source>
        <dbReference type="SAM" id="MobiDB-lite"/>
    </source>
</evidence>
<dbReference type="Gene3D" id="2.60.40.2810">
    <property type="match status" value="7"/>
</dbReference>
<gene>
    <name evidence="4" type="ORF">BDE40_0973</name>
</gene>
<protein>
    <submittedName>
        <fullName evidence="4">Ca2+-binding RTX toxin-like protein</fullName>
    </submittedName>
</protein>
<dbReference type="NCBIfam" id="NF012211">
    <property type="entry name" value="tand_rpt_95"/>
    <property type="match status" value="11"/>
</dbReference>
<dbReference type="Gene3D" id="2.170.16.10">
    <property type="entry name" value="Hedgehog/Intein (Hint) domain"/>
    <property type="match status" value="1"/>
</dbReference>
<dbReference type="InterPro" id="IPR006141">
    <property type="entry name" value="Intein_N"/>
</dbReference>
<dbReference type="OrthoDB" id="6305173at2"/>
<dbReference type="GO" id="GO:0005509">
    <property type="term" value="F:calcium ion binding"/>
    <property type="evidence" value="ECO:0007669"/>
    <property type="project" value="InterPro"/>
</dbReference>
<feature type="domain" description="Hedgehog/Intein (Hint)" evidence="2">
    <location>
        <begin position="2214"/>
        <end position="2361"/>
    </location>
</feature>
<feature type="region of interest" description="Disordered" evidence="1">
    <location>
        <begin position="27"/>
        <end position="52"/>
    </location>
</feature>
<feature type="compositionally biased region" description="Acidic residues" evidence="1">
    <location>
        <begin position="1828"/>
        <end position="1839"/>
    </location>
</feature>
<dbReference type="InterPro" id="IPR001343">
    <property type="entry name" value="Hemolysn_Ca-bd"/>
</dbReference>
<sequence>MPNVLLTFEDLQAGDIVNGQYNSNGVTISSGNPATPPMVFDSDNPTGGDSDLHTNNLGNVLILSEDGDSNDPDDNAGGGKFIFEFDEPSEVVNFRALDVEEGGTVRLYNEAGQLIKTVQIPCTSNNGQVTVNINADGVARMEVVLCGSGAIDNICYVTPEVTSELDGIVEGTAGDDVIDAAYDGDPDGDMIDANDEILPGEGPNDDIVDAFGGDDTISSGEGNDEVYAGSGDDTVDGGTGDDIIYGDSNYSGAGAGTTVRESFEWDLQSENEVDTTFVQDTGNVEVTFTRTADENDHDSYLNDEQLNVDGIDDGSEVVDTDSGLTSITNGSNGRGEFQWEFSSAVTDVDFNINDIDGDGVVKVTAYDADGNEIPVQLTGGNNLTLIDSDGVNGADTANSNGGYANTNSDLYNLQVSIAGPVARIVVEHTQDGGNNSGVRITDMFFDTDTSVVDNGPDGNDTLRGGDGNDTIYGEGGNDRLEGGSGDDTLDGGDGNDIIIGGAGNDTATGGAGNDEIWMGSGDDTVDGGEGNDWIHGQSGNDTLNGGAGDDMIFGEGGNDHIEGGEGDDALSGGTGDDDIFGQGGDDTIEGGAGEDFLIGGDGNDTIDGGDDDDILCGNDGDDVLTGGAGNDVLEGMNDNDTLFGGVGDDRLYGDAGDDTLTGGEGADTIVGGSGRDTILGGNDGDTVDGGTTGDDYDILDLTGEGPFRIVNETVDADGDSTSGTVEFLDSNGDVTGSLQFTEIEQIIGDLVNQGPDANDDSATVDEDDSVTINVLGNDTDPENDDLTVIDATSPDGKVTINADGSITFAPAENFNGDTTITYTIEDEAGNTDTATVNVTVTPVNDDPVANDDVASTDEDTPVDINVLGNDTDVDGDDLTVTEATSPDGDVVINADGTLTFTPEDNFNGETTITYTVSDGNGGTDTATVTVTVGSVNDGPDAVNDESTTDEDTPITVDVLANDTDPENDDLTVTGATVPVEQGTVEIVGNQVVFTPAENFNGTATISYSITDGNGGTDTAIHVVHVTPVNDAPVAVDDIAETFEDESVVIDLIGNDTDVDGDPLNIGTVSVPPEQGTVVDNGDGTVTFTPAPDYTGPAQITYTVQDGQGGEDSGEAVVNVEVIGVNDGPQAVDDTATTDEDTPVTIDVLDNDFDTEGDALSITTASVPADQGTVEVVDGQLVFTPAENFNGEATITYGITDGNGGADIGEVTVTVTPVNDDPIAVDDIETTDEDEAITIDLIANDTDVDGDPLSVGSVSVPADQGTVVDNGDGTVTFTPAPNFNGPATITYTVVDGQGGEDEGQAVVSVGAINDGPVAEDDSDVTDEDTPVTVDLLANDSDADGDELTVINATVPADQGTLVDNGDGTVTFTPAPNFNGTATITYEISDGNGGTDIAVHTIEVAPVNDDPVANDDVASTDEDTPVDINVLGNDTDVDGDDLTVTEATSPDGDVVINADGTLTFTPEDNFNGETTITYTVSDGNGGTDTATVTVTVGSVNDGPDAVDDVATTDEDTPVDIAVLGNDTDPENDDLTVIEATSPDGDVVINADGTITFTPAENFNGDTTITYIITDGNGGEDTATVNVTVTPVNDDPVAEDDAYTTDEDTAITVSPLENDTDVDGDTLTITEITQPDNGEAVLNADGTITYTPNDDFAGEDTVTYTVSDGNGGTDTATITFTVSGVNDGPDAVDDEASTNNLTPVVIPVLQNDTDPENDDLTVTEASVDVGDVTINADGTLSYTPEADFGGVATITYTITDGNGGFDTATVIVKVNDGIVEGTAGDDLIDVNYMDDPEGDMIDNNDEFLPGEGPQDDIVLAGDGDDTVLAGEGDDDVYGEAGDDTLYGEAGDDYLSGGEGDDVIYGGDGDDTLDAGQGADQLFGEDGDDLLLGGPGTDLLDGGAGDDTLIGANNDDTIIGGTGDDTIEGNDGNDVIDGGDGNDSVLGGDGDDVINTGGSGVPRPDLGYPGLFPADTNPNDDIDFVDGGAGDDTISTGDDADTIFGGDGNDSIDGGVDNDTIDGGDGDDRIVGGEGSDVINAGAGDDIVYAGIDPDLGLPDNLDIADVDGDLVPNNGMDVVNGGDGNDTIYGADDDDILNGDAGDDYIDGGVDDDTITGGTGDDIIIGGQGADTMSGGDDADTFLVTSGEDGVGDVIDGGTGGNDFDVLNLTGSGPLRIVGETVDADGDSTSGTVEFLDGVGGNVIGTLQFSEIESIVPCFTPGTSIATPRGEILVEDLMVGDKVITRDNGIQEIRWIGAKRMDGRELQNNPHLQPVLIQKGSLGNGLPERDMLVSPNHRMLVNSDRVALYFEENEVLVSAKHLVNPSEGVQTIASMGTTYIHFMFDNHEVVLSNGAWTESFQPGDYSLKGIGNSQRNEIFELFPELQGEAGREAYASARLTLKKHEAKLLFK</sequence>
<name>A0A4R7LNP9_9RHOB</name>
<dbReference type="Gene3D" id="2.150.10.10">
    <property type="entry name" value="Serralysin-like metalloprotease, C-terminal"/>
    <property type="match status" value="7"/>
</dbReference>
<dbReference type="Pfam" id="PF00353">
    <property type="entry name" value="HemolysinCabind"/>
    <property type="match status" value="15"/>
</dbReference>
<dbReference type="PANTHER" id="PTHR34720:SF9">
    <property type="entry name" value="BLR4714 PROTEIN"/>
    <property type="match status" value="1"/>
</dbReference>
<dbReference type="InterPro" id="IPR041690">
    <property type="entry name" value="Cadherin_5"/>
</dbReference>
<dbReference type="Pfam" id="PF17963">
    <property type="entry name" value="Big_9"/>
    <property type="match status" value="8"/>
</dbReference>
<dbReference type="EMBL" id="SOBH01000001">
    <property type="protein sequence ID" value="TDT77678.1"/>
    <property type="molecule type" value="Genomic_DNA"/>
</dbReference>
<feature type="compositionally biased region" description="Polar residues" evidence="1">
    <location>
        <begin position="43"/>
        <end position="52"/>
    </location>
</feature>
<dbReference type="PROSITE" id="PS00330">
    <property type="entry name" value="HEMOLYSIN_CALCIUM"/>
    <property type="match status" value="15"/>
</dbReference>
<evidence type="ECO:0000313" key="5">
    <source>
        <dbReference type="Proteomes" id="UP000294563"/>
    </source>
</evidence>
<reference evidence="4 5" key="1">
    <citation type="submission" date="2019-03" db="EMBL/GenBank/DDBJ databases">
        <title>Genomic Encyclopedia of Archaeal and Bacterial Type Strains, Phase II (KMG-II): from individual species to whole genera.</title>
        <authorList>
            <person name="Goeker M."/>
        </authorList>
    </citation>
    <scope>NUCLEOTIDE SEQUENCE [LARGE SCALE GENOMIC DNA]</scope>
    <source>
        <strain evidence="4 5">DSM 29467</strain>
    </source>
</reference>
<dbReference type="PRINTS" id="PR00313">
    <property type="entry name" value="CABNDNGRPT"/>
</dbReference>
<feature type="region of interest" description="Disordered" evidence="1">
    <location>
        <begin position="449"/>
        <end position="487"/>
    </location>
</feature>
<evidence type="ECO:0000259" key="3">
    <source>
        <dbReference type="Pfam" id="PF17892"/>
    </source>
</evidence>
<dbReference type="PANTHER" id="PTHR34720">
    <property type="entry name" value="MICROCYSTIN DEPENDENT PROTEIN"/>
    <property type="match status" value="1"/>
</dbReference>
<dbReference type="SUPFAM" id="SSF51294">
    <property type="entry name" value="Hedgehog/intein (Hint) domain"/>
    <property type="match status" value="1"/>
</dbReference>